<reference evidence="2 3" key="1">
    <citation type="journal article" date="2023" name="bioRxiv">
        <title>Conserved and derived expression patterns and positive selection on dental genes reveal complex evolutionary context of ever-growing rodent molars.</title>
        <authorList>
            <person name="Calamari Z.T."/>
            <person name="Song A."/>
            <person name="Cohen E."/>
            <person name="Akter M."/>
            <person name="Roy R.D."/>
            <person name="Hallikas O."/>
            <person name="Christensen M.M."/>
            <person name="Li P."/>
            <person name="Marangoni P."/>
            <person name="Jernvall J."/>
            <person name="Klein O.D."/>
        </authorList>
    </citation>
    <scope>NUCLEOTIDE SEQUENCE [LARGE SCALE GENOMIC DNA]</scope>
    <source>
        <strain evidence="2">V071</strain>
    </source>
</reference>
<feature type="compositionally biased region" description="Pro residues" evidence="1">
    <location>
        <begin position="1"/>
        <end position="10"/>
    </location>
</feature>
<dbReference type="Proteomes" id="UP001488838">
    <property type="component" value="Unassembled WGS sequence"/>
</dbReference>
<name>A0AAW0HHD7_MYOGA</name>
<keyword evidence="3" id="KW-1185">Reference proteome</keyword>
<feature type="region of interest" description="Disordered" evidence="1">
    <location>
        <begin position="340"/>
        <end position="370"/>
    </location>
</feature>
<dbReference type="PANTHER" id="PTHR15275">
    <property type="entry name" value="CG1 PROTEIN/F18"/>
    <property type="match status" value="1"/>
</dbReference>
<feature type="region of interest" description="Disordered" evidence="1">
    <location>
        <begin position="1"/>
        <end position="23"/>
    </location>
</feature>
<dbReference type="GO" id="GO:0016604">
    <property type="term" value="C:nuclear body"/>
    <property type="evidence" value="ECO:0007669"/>
    <property type="project" value="TreeGrafter"/>
</dbReference>
<dbReference type="PANTHER" id="PTHR15275:SF0">
    <property type="entry name" value="MASTERMIND-LIKE DOMAIN-CONTAINING PROTEIN 1"/>
    <property type="match status" value="1"/>
</dbReference>
<proteinExistence type="predicted"/>
<comment type="caution">
    <text evidence="2">The sequence shown here is derived from an EMBL/GenBank/DDBJ whole genome shotgun (WGS) entry which is preliminary data.</text>
</comment>
<dbReference type="GO" id="GO:0006357">
    <property type="term" value="P:regulation of transcription by RNA polymerase II"/>
    <property type="evidence" value="ECO:0007669"/>
    <property type="project" value="TreeGrafter"/>
</dbReference>
<dbReference type="AlphaFoldDB" id="A0AAW0HHD7"/>
<feature type="compositionally biased region" description="Polar residues" evidence="1">
    <location>
        <begin position="340"/>
        <end position="360"/>
    </location>
</feature>
<organism evidence="2 3">
    <name type="scientific">Myodes glareolus</name>
    <name type="common">Bank vole</name>
    <name type="synonym">Clethrionomys glareolus</name>
    <dbReference type="NCBI Taxonomy" id="447135"/>
    <lineage>
        <taxon>Eukaryota</taxon>
        <taxon>Metazoa</taxon>
        <taxon>Chordata</taxon>
        <taxon>Craniata</taxon>
        <taxon>Vertebrata</taxon>
        <taxon>Euteleostomi</taxon>
        <taxon>Mammalia</taxon>
        <taxon>Eutheria</taxon>
        <taxon>Euarchontoglires</taxon>
        <taxon>Glires</taxon>
        <taxon>Rodentia</taxon>
        <taxon>Myomorpha</taxon>
        <taxon>Muroidea</taxon>
        <taxon>Cricetidae</taxon>
        <taxon>Arvicolinae</taxon>
        <taxon>Myodes</taxon>
    </lineage>
</organism>
<accession>A0AAW0HHD7</accession>
<dbReference type="InterPro" id="IPR026131">
    <property type="entry name" value="MAMLD1"/>
</dbReference>
<evidence type="ECO:0000313" key="3">
    <source>
        <dbReference type="Proteomes" id="UP001488838"/>
    </source>
</evidence>
<sequence>MSWPESPPRTAPQRQPPGAAGIRRPGGRCLLHYCLAAMLQQEKQRSGPMAMTPKQRNTYIAQQMTQFQAVQEQVISKCSQTKARPPSNQHMMPPKTELLQDNLIPRLLPPLSHRGVCSSALKKQQVNTGLPFPISSGLGQDPLNSLGSVCPKAKAMPPEVPLPKLCVNHLGSQPFTPHQLSLPSVPMMSLVFSNAVWAVAAAAVATPVSKESPLSQVDTSMLQRLNSSTILFAKAPISVPPTALAFPSQQAVVQANQIALGARPGQKVPAALVGPRFSLLGNQSLEQSLEQSPAQGPVPVLSTTLLQRSMASCSPMSPVQGLEPPNYVAAIAATSQSPGTLIRASTSPEPQDNVLPQAQSPVDGLISPSSAGSEVDFVEELLEGSSVAPDEDWVCNLRLIDDILKQRAAAPNATAQNAEQVTQGVEEL</sequence>
<evidence type="ECO:0000256" key="1">
    <source>
        <dbReference type="SAM" id="MobiDB-lite"/>
    </source>
</evidence>
<dbReference type="EMBL" id="JBBHLL010000532">
    <property type="protein sequence ID" value="KAK7800826.1"/>
    <property type="molecule type" value="Genomic_DNA"/>
</dbReference>
<evidence type="ECO:0008006" key="4">
    <source>
        <dbReference type="Google" id="ProtNLM"/>
    </source>
</evidence>
<protein>
    <recommendedName>
        <fullName evidence="4">Mastermind-like domain-containing protein 1</fullName>
    </recommendedName>
</protein>
<evidence type="ECO:0000313" key="2">
    <source>
        <dbReference type="EMBL" id="KAK7800826.1"/>
    </source>
</evidence>
<gene>
    <name evidence="2" type="ORF">U0070_022417</name>
</gene>